<dbReference type="Proteomes" id="UP000257067">
    <property type="component" value="Unassembled WGS sequence"/>
</dbReference>
<gene>
    <name evidence="12" type="primary">moaA</name>
    <name evidence="14" type="ORF">CQA62_00925</name>
</gene>
<evidence type="ECO:0000256" key="7">
    <source>
        <dbReference type="ARBA" id="ARBA00023014"/>
    </source>
</evidence>
<dbReference type="OrthoDB" id="9763993at2"/>
<evidence type="ECO:0000259" key="13">
    <source>
        <dbReference type="PROSITE" id="PS51918"/>
    </source>
</evidence>
<feature type="binding site" evidence="12">
    <location>
        <position position="25"/>
    </location>
    <ligand>
        <name>[4Fe-4S] cluster</name>
        <dbReference type="ChEBI" id="CHEBI:49883"/>
        <label>1</label>
        <note>4Fe-4S-S-AdoMet</note>
    </ligand>
</feature>
<feature type="binding site" evidence="12">
    <location>
        <position position="28"/>
    </location>
    <ligand>
        <name>[4Fe-4S] cluster</name>
        <dbReference type="ChEBI" id="CHEBI:49883"/>
        <label>1</label>
        <note>4Fe-4S-S-AdoMet</note>
    </ligand>
</feature>
<dbReference type="SMART" id="SM00729">
    <property type="entry name" value="Elp3"/>
    <property type="match status" value="1"/>
</dbReference>
<dbReference type="InterPro" id="IPR013483">
    <property type="entry name" value="MoaA"/>
</dbReference>
<feature type="binding site" evidence="12">
    <location>
        <position position="63"/>
    </location>
    <ligand>
        <name>GTP</name>
        <dbReference type="ChEBI" id="CHEBI:37565"/>
    </ligand>
</feature>
<comment type="similarity">
    <text evidence="12">Belongs to the radical SAM superfamily. MoaA family.</text>
</comment>
<comment type="catalytic activity">
    <reaction evidence="11 12">
        <text>GTP + AH2 + S-adenosyl-L-methionine = (8S)-3',8-cyclo-7,8-dihydroguanosine 5'-triphosphate + 5'-deoxyadenosine + L-methionine + A + H(+)</text>
        <dbReference type="Rhea" id="RHEA:49576"/>
        <dbReference type="ChEBI" id="CHEBI:13193"/>
        <dbReference type="ChEBI" id="CHEBI:15378"/>
        <dbReference type="ChEBI" id="CHEBI:17319"/>
        <dbReference type="ChEBI" id="CHEBI:17499"/>
        <dbReference type="ChEBI" id="CHEBI:37565"/>
        <dbReference type="ChEBI" id="CHEBI:57844"/>
        <dbReference type="ChEBI" id="CHEBI:59789"/>
        <dbReference type="ChEBI" id="CHEBI:131766"/>
        <dbReference type="EC" id="4.1.99.22"/>
    </reaction>
</comment>
<dbReference type="SFLD" id="SFLDG01383">
    <property type="entry name" value="cyclic_pyranopterin_phosphate"/>
    <property type="match status" value="1"/>
</dbReference>
<evidence type="ECO:0000256" key="3">
    <source>
        <dbReference type="ARBA" id="ARBA00022691"/>
    </source>
</evidence>
<feature type="binding site" evidence="12">
    <location>
        <position position="21"/>
    </location>
    <ligand>
        <name>[4Fe-4S] cluster</name>
        <dbReference type="ChEBI" id="CHEBI:49883"/>
        <label>1</label>
        <note>4Fe-4S-S-AdoMet</note>
    </ligand>
</feature>
<feature type="binding site" evidence="12">
    <location>
        <position position="188"/>
    </location>
    <ligand>
        <name>S-adenosyl-L-methionine</name>
        <dbReference type="ChEBI" id="CHEBI:59789"/>
    </ligand>
</feature>
<dbReference type="EMBL" id="NXLU01000001">
    <property type="protein sequence ID" value="RDU70007.1"/>
    <property type="molecule type" value="Genomic_DNA"/>
</dbReference>
<feature type="binding site" evidence="12">
    <location>
        <position position="118"/>
    </location>
    <ligand>
        <name>S-adenosyl-L-methionine</name>
        <dbReference type="ChEBI" id="CHEBI:59789"/>
    </ligand>
</feature>
<comment type="cofactor">
    <cofactor evidence="12">
        <name>[4Fe-4S] cluster</name>
        <dbReference type="ChEBI" id="CHEBI:49883"/>
    </cofactor>
    <text evidence="12">Binds 2 [4Fe-4S] clusters. Binds 1 [4Fe-4S] cluster coordinated with 3 cysteines and an exchangeable S-adenosyl-L-methionine and 1 [4Fe-4S] cluster coordinated with 3 cysteines and the GTP-derived substrate.</text>
</comment>
<dbReference type="RefSeq" id="WP_104723796.1">
    <property type="nucleotide sequence ID" value="NZ_FZNE01000002.1"/>
</dbReference>
<comment type="function">
    <text evidence="12">Catalyzes the cyclization of GTP to (8S)-3',8-cyclo-7,8-dihydroguanosine 5'-triphosphate.</text>
</comment>
<evidence type="ECO:0000256" key="12">
    <source>
        <dbReference type="HAMAP-Rule" id="MF_01225"/>
    </source>
</evidence>
<evidence type="ECO:0000313" key="15">
    <source>
        <dbReference type="Proteomes" id="UP000257067"/>
    </source>
</evidence>
<evidence type="ECO:0000256" key="5">
    <source>
        <dbReference type="ARBA" id="ARBA00022741"/>
    </source>
</evidence>
<dbReference type="SFLD" id="SFLDS00029">
    <property type="entry name" value="Radical_SAM"/>
    <property type="match status" value="1"/>
</dbReference>
<organism evidence="14 15">
    <name type="scientific">Helicobacter cholecystus</name>
    <dbReference type="NCBI Taxonomy" id="45498"/>
    <lineage>
        <taxon>Bacteria</taxon>
        <taxon>Pseudomonadati</taxon>
        <taxon>Campylobacterota</taxon>
        <taxon>Epsilonproteobacteria</taxon>
        <taxon>Campylobacterales</taxon>
        <taxon>Helicobacteraceae</taxon>
        <taxon>Helicobacter</taxon>
    </lineage>
</organism>
<protein>
    <recommendedName>
        <fullName evidence="1 12">GTP 3',8-cyclase</fullName>
        <ecNumber evidence="1 12">4.1.99.22</ecNumber>
    </recommendedName>
    <alternativeName>
        <fullName evidence="12">Molybdenum cofactor biosynthesis protein A</fullName>
    </alternativeName>
</protein>
<dbReference type="InterPro" id="IPR000385">
    <property type="entry name" value="MoaA_NifB_PqqE_Fe-S-bd_CS"/>
</dbReference>
<dbReference type="GO" id="GO:0006777">
    <property type="term" value="P:Mo-molybdopterin cofactor biosynthetic process"/>
    <property type="evidence" value="ECO:0007669"/>
    <property type="project" value="UniProtKB-UniRule"/>
</dbReference>
<keyword evidence="5 12" id="KW-0547">Nucleotide-binding</keyword>
<dbReference type="PANTHER" id="PTHR22960:SF0">
    <property type="entry name" value="MOLYBDENUM COFACTOR BIOSYNTHESIS PROTEIN 1"/>
    <property type="match status" value="1"/>
</dbReference>
<reference evidence="14 15" key="1">
    <citation type="submission" date="2018-04" db="EMBL/GenBank/DDBJ databases">
        <title>Novel Campyloabacter and Helicobacter Species and Strains.</title>
        <authorList>
            <person name="Mannion A.J."/>
            <person name="Shen Z."/>
            <person name="Fox J.G."/>
        </authorList>
    </citation>
    <scope>NUCLEOTIDE SEQUENCE [LARGE SCALE GENOMIC DNA]</scope>
    <source>
        <strain evidence="14 15">ATCC 700242</strain>
    </source>
</reference>
<keyword evidence="2 12" id="KW-0004">4Fe-4S</keyword>
<sequence length="319" mass="36537">MLVDTFGRKIEYIRISVTKQCNFRCQYCMPDTPDDFKDNSLIPLNKTLEFLKVAIDEGVKKIRITGGEPLLRDDLSEFIALLRAYSPTLEIALTTNGFFLKKYAQSLKDAGLNRLNVSLDTLNPQKLRLISKRDALHQILEGLEEAKRIGFPIKINMVPLKTINDNEVLSMLDYCLENGFFLRYIEFMENSHANQKIQGMSEQEILELIAKKYAFEQVEKKTIGPAKEFAIQAGRFGIIAPHNDDFCKSCNRVRLTSEGTICPCLYYQEAVNARDVILQGDVEGMRKALKLSVYNKPEKNQWDHEQNQHSSRAFYYTGG</sequence>
<keyword evidence="9 12" id="KW-0501">Molybdenum cofactor biosynthesis</keyword>
<dbReference type="InterPro" id="IPR007197">
    <property type="entry name" value="rSAM"/>
</dbReference>
<dbReference type="PANTHER" id="PTHR22960">
    <property type="entry name" value="MOLYBDOPTERIN COFACTOR SYNTHESIS PROTEIN A"/>
    <property type="match status" value="1"/>
</dbReference>
<keyword evidence="6 12" id="KW-0408">Iron</keyword>
<name>A0A3D8IXL5_9HELI</name>
<comment type="subunit">
    <text evidence="12">Monomer and homodimer.</text>
</comment>
<dbReference type="GO" id="GO:0051539">
    <property type="term" value="F:4 iron, 4 sulfur cluster binding"/>
    <property type="evidence" value="ECO:0007669"/>
    <property type="project" value="UniProtKB-UniRule"/>
</dbReference>
<dbReference type="InterPro" id="IPR040064">
    <property type="entry name" value="MoaA-like"/>
</dbReference>
<dbReference type="GO" id="GO:1904047">
    <property type="term" value="F:S-adenosyl-L-methionine binding"/>
    <property type="evidence" value="ECO:0007669"/>
    <property type="project" value="UniProtKB-UniRule"/>
</dbReference>
<dbReference type="InterPro" id="IPR013785">
    <property type="entry name" value="Aldolase_TIM"/>
</dbReference>
<keyword evidence="4 12" id="KW-0479">Metal-binding</keyword>
<feature type="binding site" evidence="12">
    <location>
        <position position="250"/>
    </location>
    <ligand>
        <name>[4Fe-4S] cluster</name>
        <dbReference type="ChEBI" id="CHEBI:49883"/>
        <label>2</label>
        <note>4Fe-4S-substrate</note>
    </ligand>
</feature>
<dbReference type="GO" id="GO:0046872">
    <property type="term" value="F:metal ion binding"/>
    <property type="evidence" value="ECO:0007669"/>
    <property type="project" value="UniProtKB-KW"/>
</dbReference>
<dbReference type="CDD" id="cd21117">
    <property type="entry name" value="Twitch_MoaA"/>
    <property type="match status" value="1"/>
</dbReference>
<feature type="binding site" evidence="12">
    <location>
        <position position="247"/>
    </location>
    <ligand>
        <name>[4Fe-4S] cluster</name>
        <dbReference type="ChEBI" id="CHEBI:49883"/>
        <label>2</label>
        <note>4Fe-4S-substrate</note>
    </ligand>
</feature>
<comment type="caution">
    <text evidence="14">The sequence shown here is derived from an EMBL/GenBank/DDBJ whole genome shotgun (WGS) entry which is preliminary data.</text>
</comment>
<dbReference type="CDD" id="cd01335">
    <property type="entry name" value="Radical_SAM"/>
    <property type="match status" value="1"/>
</dbReference>
<feature type="binding site" evidence="12">
    <location>
        <position position="67"/>
    </location>
    <ligand>
        <name>S-adenosyl-L-methionine</name>
        <dbReference type="ChEBI" id="CHEBI:59789"/>
    </ligand>
</feature>
<dbReference type="PROSITE" id="PS51918">
    <property type="entry name" value="RADICAL_SAM"/>
    <property type="match status" value="1"/>
</dbReference>
<evidence type="ECO:0000256" key="6">
    <source>
        <dbReference type="ARBA" id="ARBA00023004"/>
    </source>
</evidence>
<evidence type="ECO:0000256" key="10">
    <source>
        <dbReference type="ARBA" id="ARBA00023239"/>
    </source>
</evidence>
<keyword evidence="8 12" id="KW-0342">GTP-binding</keyword>
<feature type="binding site" evidence="12">
    <location>
        <position position="264"/>
    </location>
    <ligand>
        <name>[4Fe-4S] cluster</name>
        <dbReference type="ChEBI" id="CHEBI:49883"/>
        <label>2</label>
        <note>4Fe-4S-substrate</note>
    </ligand>
</feature>
<feature type="binding site" evidence="12">
    <location>
        <begin position="252"/>
        <end position="254"/>
    </location>
    <ligand>
        <name>GTP</name>
        <dbReference type="ChEBI" id="CHEBI:37565"/>
    </ligand>
</feature>
<dbReference type="NCBIfam" id="NF001199">
    <property type="entry name" value="PRK00164.2-1"/>
    <property type="match status" value="1"/>
</dbReference>
<dbReference type="Gene3D" id="3.20.20.70">
    <property type="entry name" value="Aldolase class I"/>
    <property type="match status" value="1"/>
</dbReference>
<feature type="binding site" evidence="12">
    <location>
        <position position="94"/>
    </location>
    <ligand>
        <name>GTP</name>
        <dbReference type="ChEBI" id="CHEBI:37565"/>
    </ligand>
</feature>
<keyword evidence="10 12" id="KW-0456">Lyase</keyword>
<dbReference type="Pfam" id="PF04055">
    <property type="entry name" value="Radical_SAM"/>
    <property type="match status" value="1"/>
</dbReference>
<comment type="pathway">
    <text evidence="12">Cofactor biosynthesis; molybdopterin biosynthesis.</text>
</comment>
<evidence type="ECO:0000256" key="8">
    <source>
        <dbReference type="ARBA" id="ARBA00023134"/>
    </source>
</evidence>
<dbReference type="GO" id="GO:0005525">
    <property type="term" value="F:GTP binding"/>
    <property type="evidence" value="ECO:0007669"/>
    <property type="project" value="UniProtKB-UniRule"/>
</dbReference>
<evidence type="ECO:0000313" key="14">
    <source>
        <dbReference type="EMBL" id="RDU70007.1"/>
    </source>
</evidence>
<feature type="binding site" evidence="12">
    <location>
        <position position="27"/>
    </location>
    <ligand>
        <name>S-adenosyl-L-methionine</name>
        <dbReference type="ChEBI" id="CHEBI:59789"/>
    </ligand>
</feature>
<accession>A0A3D8IXL5</accession>
<feature type="binding site" evidence="12">
    <location>
        <position position="154"/>
    </location>
    <ligand>
        <name>GTP</name>
        <dbReference type="ChEBI" id="CHEBI:37565"/>
    </ligand>
</feature>
<feature type="domain" description="Radical SAM core" evidence="13">
    <location>
        <begin position="5"/>
        <end position="226"/>
    </location>
</feature>
<dbReference type="InterPro" id="IPR050105">
    <property type="entry name" value="MoCo_biosynth_MoaA/MoaC"/>
</dbReference>
<dbReference type="UniPathway" id="UPA00344"/>
<proteinExistence type="inferred from homology"/>
<dbReference type="InterPro" id="IPR010505">
    <property type="entry name" value="MoaA_twitch"/>
</dbReference>
<feature type="binding site" evidence="12">
    <location>
        <position position="14"/>
    </location>
    <ligand>
        <name>GTP</name>
        <dbReference type="ChEBI" id="CHEBI:37565"/>
    </ligand>
</feature>
<dbReference type="SUPFAM" id="SSF102114">
    <property type="entry name" value="Radical SAM enzymes"/>
    <property type="match status" value="1"/>
</dbReference>
<keyword evidence="15" id="KW-1185">Reference proteome</keyword>
<dbReference type="AlphaFoldDB" id="A0A3D8IXL5"/>
<dbReference type="SFLD" id="SFLDG01067">
    <property type="entry name" value="SPASM/twitch_domain_containing"/>
    <property type="match status" value="1"/>
</dbReference>
<keyword evidence="7 12" id="KW-0411">Iron-sulfur</keyword>
<evidence type="ECO:0000256" key="4">
    <source>
        <dbReference type="ARBA" id="ARBA00022723"/>
    </source>
</evidence>
<dbReference type="Pfam" id="PF06463">
    <property type="entry name" value="Mob_synth_C"/>
    <property type="match status" value="1"/>
</dbReference>
<dbReference type="GO" id="GO:0061799">
    <property type="term" value="F:cyclic pyranopterin monophosphate synthase activity"/>
    <property type="evidence" value="ECO:0007669"/>
    <property type="project" value="TreeGrafter"/>
</dbReference>
<evidence type="ECO:0000256" key="2">
    <source>
        <dbReference type="ARBA" id="ARBA00022485"/>
    </source>
</evidence>
<dbReference type="GO" id="GO:0061798">
    <property type="term" value="F:GTP 3',8'-cyclase activity"/>
    <property type="evidence" value="ECO:0007669"/>
    <property type="project" value="UniProtKB-UniRule"/>
</dbReference>
<dbReference type="EC" id="4.1.99.22" evidence="1 12"/>
<dbReference type="NCBIfam" id="TIGR02666">
    <property type="entry name" value="moaA"/>
    <property type="match status" value="1"/>
</dbReference>
<evidence type="ECO:0000256" key="11">
    <source>
        <dbReference type="ARBA" id="ARBA00048697"/>
    </source>
</evidence>
<dbReference type="PROSITE" id="PS01305">
    <property type="entry name" value="MOAA_NIFB_PQQE"/>
    <property type="match status" value="1"/>
</dbReference>
<evidence type="ECO:0000256" key="9">
    <source>
        <dbReference type="ARBA" id="ARBA00023150"/>
    </source>
</evidence>
<evidence type="ECO:0000256" key="1">
    <source>
        <dbReference type="ARBA" id="ARBA00012167"/>
    </source>
</evidence>
<dbReference type="HAMAP" id="MF_01225_B">
    <property type="entry name" value="MoaA_B"/>
    <property type="match status" value="1"/>
</dbReference>
<dbReference type="InterPro" id="IPR058240">
    <property type="entry name" value="rSAM_sf"/>
</dbReference>
<dbReference type="SFLD" id="SFLDG01386">
    <property type="entry name" value="main_SPASM_domain-containing"/>
    <property type="match status" value="1"/>
</dbReference>
<keyword evidence="3 12" id="KW-0949">S-adenosyl-L-methionine</keyword>
<dbReference type="InterPro" id="IPR006638">
    <property type="entry name" value="Elp3/MiaA/NifB-like_rSAM"/>
</dbReference>